<feature type="domain" description="DUF2470" evidence="3">
    <location>
        <begin position="68"/>
        <end position="145"/>
    </location>
</feature>
<dbReference type="AlphaFoldDB" id="W7T5V1"/>
<dbReference type="PANTHER" id="PTHR31902:SF14">
    <property type="entry name" value="ACTIN PATCHES DISTAL PROTEIN 1"/>
    <property type="match status" value="1"/>
</dbReference>
<evidence type="ECO:0000256" key="1">
    <source>
        <dbReference type="SAM" id="MobiDB-lite"/>
    </source>
</evidence>
<dbReference type="Pfam" id="PF10615">
    <property type="entry name" value="DUF2470"/>
    <property type="match status" value="1"/>
</dbReference>
<evidence type="ECO:0000256" key="2">
    <source>
        <dbReference type="SAM" id="Phobius"/>
    </source>
</evidence>
<evidence type="ECO:0000259" key="3">
    <source>
        <dbReference type="Pfam" id="PF10615"/>
    </source>
</evidence>
<dbReference type="PANTHER" id="PTHR31902">
    <property type="entry name" value="ACTIN PATCHES DISTAL PROTEIN 1"/>
    <property type="match status" value="1"/>
</dbReference>
<dbReference type="OrthoDB" id="10253744at2759"/>
<feature type="region of interest" description="Disordered" evidence="1">
    <location>
        <begin position="154"/>
        <end position="173"/>
    </location>
</feature>
<dbReference type="SUPFAM" id="SSF50475">
    <property type="entry name" value="FMN-binding split barrel"/>
    <property type="match status" value="1"/>
</dbReference>
<keyword evidence="5" id="KW-1185">Reference proteome</keyword>
<reference evidence="4 5" key="1">
    <citation type="journal article" date="2014" name="Mol. Plant">
        <title>Chromosome Scale Genome Assembly and Transcriptome Profiling of Nannochloropsis gaditana in Nitrogen Depletion.</title>
        <authorList>
            <person name="Corteggiani Carpinelli E."/>
            <person name="Telatin A."/>
            <person name="Vitulo N."/>
            <person name="Forcato C."/>
            <person name="D'Angelo M."/>
            <person name="Schiavon R."/>
            <person name="Vezzi A."/>
            <person name="Giacometti G.M."/>
            <person name="Morosinotto T."/>
            <person name="Valle G."/>
        </authorList>
    </citation>
    <scope>NUCLEOTIDE SEQUENCE [LARGE SCALE GENOMIC DNA]</scope>
    <source>
        <strain evidence="4 5">B-31</strain>
    </source>
</reference>
<keyword evidence="2" id="KW-1133">Transmembrane helix</keyword>
<evidence type="ECO:0000313" key="5">
    <source>
        <dbReference type="Proteomes" id="UP000019335"/>
    </source>
</evidence>
<keyword evidence="2" id="KW-0812">Transmembrane</keyword>
<accession>W7T5V1</accession>
<keyword evidence="2" id="KW-0472">Membrane</keyword>
<protein>
    <recommendedName>
        <fullName evidence="3">DUF2470 domain-containing protein</fullName>
    </recommendedName>
</protein>
<name>W7T5V1_9STRA</name>
<evidence type="ECO:0000313" key="4">
    <source>
        <dbReference type="EMBL" id="EWM22375.1"/>
    </source>
</evidence>
<organism evidence="4 5">
    <name type="scientific">Nannochloropsis gaditana</name>
    <dbReference type="NCBI Taxonomy" id="72520"/>
    <lineage>
        <taxon>Eukaryota</taxon>
        <taxon>Sar</taxon>
        <taxon>Stramenopiles</taxon>
        <taxon>Ochrophyta</taxon>
        <taxon>Eustigmatophyceae</taxon>
        <taxon>Eustigmatales</taxon>
        <taxon>Monodopsidaceae</taxon>
        <taxon>Nannochloropsis</taxon>
    </lineage>
</organism>
<dbReference type="EMBL" id="AZIL01002196">
    <property type="protein sequence ID" value="EWM22375.1"/>
    <property type="molecule type" value="Genomic_DNA"/>
</dbReference>
<dbReference type="InterPro" id="IPR019595">
    <property type="entry name" value="DUF2470"/>
</dbReference>
<feature type="compositionally biased region" description="Basic and acidic residues" evidence="1">
    <location>
        <begin position="158"/>
        <end position="173"/>
    </location>
</feature>
<gene>
    <name evidence="4" type="ORF">Naga_100066g26</name>
</gene>
<sequence>MKPVDHIRAFLSRSPAPRTLLILFSSLVGGVVARVFLKHFRSLALPASLRCLLRGNRGGERLPPEVAERIIAHMNKDHGAQLVLYAKHYAGLASTIAATLTYIDSTGVELSVTLSSSNAPRRVYIAFPHGSLPSVHDARAVLVAMAETAAQALGSEVKAGESDENKSDPLTDTEHGFARAEMGSKKCLAGTVKKYDTHMFVLWKRAQEWPKHVEAGAAGNDPPTLPQALHAALKDCAGSISCGTVKLNVAECRDGSEDKDGTLLLFPQELCVTGVTEANAKAVVEALLAGEVEEGEDGRWGNRTRVAAEKVGRLKGVAVKSLPGQHLFVCCHGNRDKRHPSSASHPAPHAFYDADALFRLPPEVVRGFSALLASPEADPTVAYYAVIDGNVLAMCLGASTPFPPSHLPSLARTRALLVRVQGDSRKEREVVYAYATVFRTLEEYHREREGRCCLCLPPCRHALHRWCCERRMRKETLRVVEGAFRTMKRELGA</sequence>
<dbReference type="Gene3D" id="3.20.180.10">
    <property type="entry name" value="PNP-oxidase-like"/>
    <property type="match status" value="1"/>
</dbReference>
<feature type="transmembrane region" description="Helical" evidence="2">
    <location>
        <begin position="20"/>
        <end position="37"/>
    </location>
</feature>
<dbReference type="Pfam" id="PF06999">
    <property type="entry name" value="Suc_Fer-like"/>
    <property type="match status" value="1"/>
</dbReference>
<dbReference type="InterPro" id="IPR037119">
    <property type="entry name" value="Haem_oxidase_HugZ-like_sf"/>
</dbReference>
<comment type="caution">
    <text evidence="4">The sequence shown here is derived from an EMBL/GenBank/DDBJ whole genome shotgun (WGS) entry which is preliminary data.</text>
</comment>
<dbReference type="Proteomes" id="UP000019335">
    <property type="component" value="Unassembled WGS sequence"/>
</dbReference>
<dbReference type="InterPro" id="IPR009737">
    <property type="entry name" value="Aim32/Apd1-like"/>
</dbReference>
<proteinExistence type="predicted"/>